<dbReference type="AlphaFoldDB" id="A0A366MDM6"/>
<organism evidence="2 3">
    <name type="scientific">Candidatus Methanobinarius endosymbioticus</name>
    <dbReference type="NCBI Taxonomy" id="2006182"/>
    <lineage>
        <taxon>Archaea</taxon>
        <taxon>Methanobacteriati</taxon>
        <taxon>Methanobacteriota</taxon>
        <taxon>Methanomada group</taxon>
        <taxon>Methanobacteria</taxon>
        <taxon>Methanobacteriales</taxon>
        <taxon>Methanobacteriaceae</taxon>
        <taxon>Candidatus Methanobinarius</taxon>
    </lineage>
</organism>
<keyword evidence="3" id="KW-1185">Reference proteome</keyword>
<sequence>MFNNSISKNGYGVFNRVNGIKTEINNNKLIQNDYGIYNQGQNAIINQNTISNNKIGILTTDKYTNINKNTINNNQRGLYSKGTVVSILIMLLRTINLDYLSLDQKTKLKKIH</sequence>
<name>A0A366MDM6_9EURY</name>
<dbReference type="InterPro" id="IPR011050">
    <property type="entry name" value="Pectin_lyase_fold/virulence"/>
</dbReference>
<evidence type="ECO:0000259" key="1">
    <source>
        <dbReference type="Pfam" id="PF05048"/>
    </source>
</evidence>
<gene>
    <name evidence="2" type="ORF">ALNOE001_02840</name>
</gene>
<protein>
    <recommendedName>
        <fullName evidence="1">Periplasmic copper-binding protein NosD beta helix domain-containing protein</fullName>
    </recommendedName>
</protein>
<dbReference type="SUPFAM" id="SSF51126">
    <property type="entry name" value="Pectin lyase-like"/>
    <property type="match status" value="1"/>
</dbReference>
<evidence type="ECO:0000313" key="3">
    <source>
        <dbReference type="Proteomes" id="UP000253099"/>
    </source>
</evidence>
<accession>A0A366MDM6</accession>
<dbReference type="EMBL" id="NIZT01000005">
    <property type="protein sequence ID" value="RBQ24356.1"/>
    <property type="molecule type" value="Genomic_DNA"/>
</dbReference>
<dbReference type="Pfam" id="PF05048">
    <property type="entry name" value="NosD"/>
    <property type="match status" value="1"/>
</dbReference>
<evidence type="ECO:0000313" key="2">
    <source>
        <dbReference type="EMBL" id="RBQ24356.1"/>
    </source>
</evidence>
<proteinExistence type="predicted"/>
<feature type="domain" description="Periplasmic copper-binding protein NosD beta helix" evidence="1">
    <location>
        <begin position="3"/>
        <end position="79"/>
    </location>
</feature>
<dbReference type="InterPro" id="IPR007742">
    <property type="entry name" value="NosD_dom"/>
</dbReference>
<dbReference type="Proteomes" id="UP000253099">
    <property type="component" value="Unassembled WGS sequence"/>
</dbReference>
<comment type="caution">
    <text evidence="2">The sequence shown here is derived from an EMBL/GenBank/DDBJ whole genome shotgun (WGS) entry which is preliminary data.</text>
</comment>
<reference evidence="2 3" key="1">
    <citation type="submission" date="2018-06" db="EMBL/GenBank/DDBJ databases">
        <title>Genomic insight into two independent archaeal endosymbiosis events.</title>
        <authorList>
            <person name="Lind A.E."/>
            <person name="Lewis W.H."/>
            <person name="Spang A."/>
            <person name="Guy L."/>
            <person name="Embley M.T."/>
            <person name="Ettema T.J.G."/>
        </authorList>
    </citation>
    <scope>NUCLEOTIDE SEQUENCE [LARGE SCALE GENOMIC DNA]</scope>
    <source>
        <strain evidence="2">NOE</strain>
    </source>
</reference>